<name>A0A370HD85_9NOCA</name>
<proteinExistence type="predicted"/>
<dbReference type="Proteomes" id="UP000255355">
    <property type="component" value="Unassembled WGS sequence"/>
</dbReference>
<dbReference type="AlphaFoldDB" id="A0A370HD85"/>
<dbReference type="Gene3D" id="1.10.10.1150">
    <property type="entry name" value="Coenzyme PQQ synthesis protein D (PqqD)"/>
    <property type="match status" value="1"/>
</dbReference>
<dbReference type="EMBL" id="QQAZ01000003">
    <property type="protein sequence ID" value="RDI52823.1"/>
    <property type="molecule type" value="Genomic_DNA"/>
</dbReference>
<protein>
    <submittedName>
        <fullName evidence="1">Coenzyme PQQ synthesis protein D (PqqD)</fullName>
    </submittedName>
</protein>
<comment type="caution">
    <text evidence="1">The sequence shown here is derived from an EMBL/GenBank/DDBJ whole genome shotgun (WGS) entry which is preliminary data.</text>
</comment>
<dbReference type="OrthoDB" id="5195143at2"/>
<dbReference type="InterPro" id="IPR041881">
    <property type="entry name" value="PqqD_sf"/>
</dbReference>
<dbReference type="RefSeq" id="WP_068030427.1">
    <property type="nucleotide sequence ID" value="NZ_QQAZ01000003.1"/>
</dbReference>
<dbReference type="NCBIfam" id="NF033530">
    <property type="entry name" value="lasso_PqqD_Strm"/>
    <property type="match status" value="1"/>
</dbReference>
<dbReference type="STRING" id="1210089.GCA_001613165_07157"/>
<keyword evidence="2" id="KW-1185">Reference proteome</keyword>
<reference evidence="1 2" key="1">
    <citation type="submission" date="2018-07" db="EMBL/GenBank/DDBJ databases">
        <title>Genomic Encyclopedia of Type Strains, Phase IV (KMG-IV): sequencing the most valuable type-strain genomes for metagenomic binning, comparative biology and taxonomic classification.</title>
        <authorList>
            <person name="Goeker M."/>
        </authorList>
    </citation>
    <scope>NUCLEOTIDE SEQUENCE [LARGE SCALE GENOMIC DNA]</scope>
    <source>
        <strain evidence="1 2">DSM 44952</strain>
    </source>
</reference>
<evidence type="ECO:0000313" key="1">
    <source>
        <dbReference type="EMBL" id="RDI52823.1"/>
    </source>
</evidence>
<organism evidence="1 2">
    <name type="scientific">Nocardia mexicana</name>
    <dbReference type="NCBI Taxonomy" id="279262"/>
    <lineage>
        <taxon>Bacteria</taxon>
        <taxon>Bacillati</taxon>
        <taxon>Actinomycetota</taxon>
        <taxon>Actinomycetes</taxon>
        <taxon>Mycobacteriales</taxon>
        <taxon>Nocardiaceae</taxon>
        <taxon>Nocardia</taxon>
    </lineage>
</organism>
<dbReference type="InterPro" id="IPR008792">
    <property type="entry name" value="PQQD"/>
</dbReference>
<gene>
    <name evidence="1" type="ORF">DFR68_103210</name>
</gene>
<evidence type="ECO:0000313" key="2">
    <source>
        <dbReference type="Proteomes" id="UP000255355"/>
    </source>
</evidence>
<accession>A0A370HD85</accession>
<sequence>MHRLRDDVSVCPTEDGTILLDERHGRYWQLNTTGAEILDAFLAGATADEMVRTLVDTRPVDRRRAAADVADLLTQLTRADLVRSV</sequence>
<dbReference type="Pfam" id="PF05402">
    <property type="entry name" value="PqqD"/>
    <property type="match status" value="1"/>
</dbReference>